<dbReference type="InterPro" id="IPR008854">
    <property type="entry name" value="TPMT"/>
</dbReference>
<gene>
    <name evidence="5" type="ORF">ACE1B6_17640</name>
</gene>
<name>A0ABV4YE34_9CYAN</name>
<evidence type="ECO:0000256" key="3">
    <source>
        <dbReference type="ARBA" id="ARBA00022691"/>
    </source>
</evidence>
<dbReference type="Pfam" id="PF13649">
    <property type="entry name" value="Methyltransf_25"/>
    <property type="match status" value="1"/>
</dbReference>
<evidence type="ECO:0000313" key="6">
    <source>
        <dbReference type="Proteomes" id="UP001576776"/>
    </source>
</evidence>
<dbReference type="CDD" id="cd02440">
    <property type="entry name" value="AdoMet_MTases"/>
    <property type="match status" value="1"/>
</dbReference>
<keyword evidence="3" id="KW-0949">S-adenosyl-L-methionine</keyword>
<dbReference type="Gene3D" id="3.40.50.150">
    <property type="entry name" value="Vaccinia Virus protein VP39"/>
    <property type="match status" value="1"/>
</dbReference>
<evidence type="ECO:0000256" key="2">
    <source>
        <dbReference type="ARBA" id="ARBA00022679"/>
    </source>
</evidence>
<sequence length="202" mass="23367">MQELRTLPNWEKFYQEKQVEKMGWFSPELDSDLQKALIRLNWHAGTVLDLGTGPGTQAIALAKLGFQVTATDISPTAIEKAKKSKKAQQLNIIWKQDDILNHQLKTEFDWIFDRGCFHVFHPYQRETYVQAIATLLKPNGCLFLKCFSAKRTINDGPYQFQPEEIAEIFRNKFRLISLEETVYQGTVEPFPPALFCILQKLD</sequence>
<dbReference type="InterPro" id="IPR041698">
    <property type="entry name" value="Methyltransf_25"/>
</dbReference>
<dbReference type="PROSITE" id="PS51585">
    <property type="entry name" value="SAM_MT_TPMT"/>
    <property type="match status" value="1"/>
</dbReference>
<dbReference type="PANTHER" id="PTHR12843:SF5">
    <property type="entry name" value="EEF1A LYSINE METHYLTRANSFERASE 2"/>
    <property type="match status" value="1"/>
</dbReference>
<feature type="domain" description="Methyltransferase" evidence="4">
    <location>
        <begin position="47"/>
        <end position="140"/>
    </location>
</feature>
<dbReference type="GO" id="GO:0032259">
    <property type="term" value="P:methylation"/>
    <property type="evidence" value="ECO:0007669"/>
    <property type="project" value="UniProtKB-KW"/>
</dbReference>
<evidence type="ECO:0000259" key="4">
    <source>
        <dbReference type="Pfam" id="PF13649"/>
    </source>
</evidence>
<dbReference type="GO" id="GO:0008168">
    <property type="term" value="F:methyltransferase activity"/>
    <property type="evidence" value="ECO:0007669"/>
    <property type="project" value="UniProtKB-KW"/>
</dbReference>
<keyword evidence="6" id="KW-1185">Reference proteome</keyword>
<dbReference type="EMBL" id="JBHFNS010000069">
    <property type="protein sequence ID" value="MFB2937075.1"/>
    <property type="molecule type" value="Genomic_DNA"/>
</dbReference>
<evidence type="ECO:0000256" key="1">
    <source>
        <dbReference type="ARBA" id="ARBA00022603"/>
    </source>
</evidence>
<dbReference type="RefSeq" id="WP_413258568.1">
    <property type="nucleotide sequence ID" value="NZ_JBHFNS010000069.1"/>
</dbReference>
<reference evidence="5 6" key="1">
    <citation type="submission" date="2024-09" db="EMBL/GenBank/DDBJ databases">
        <title>Floridaenema gen nov. (Aerosakkonemataceae, Aerosakkonematales ord. nov., Cyanobacteria) from benthic tropical and subtropical fresh waters, with the description of four new species.</title>
        <authorList>
            <person name="Moretto J.A."/>
            <person name="Berthold D.E."/>
            <person name="Lefler F.W."/>
            <person name="Huang I.-S."/>
            <person name="Laughinghouse H. IV."/>
        </authorList>
    </citation>
    <scope>NUCLEOTIDE SEQUENCE [LARGE SCALE GENOMIC DNA]</scope>
    <source>
        <strain evidence="5 6">BLCC-F154</strain>
    </source>
</reference>
<dbReference type="Proteomes" id="UP001576776">
    <property type="component" value="Unassembled WGS sequence"/>
</dbReference>
<comment type="caution">
    <text evidence="5">The sequence shown here is derived from an EMBL/GenBank/DDBJ whole genome shotgun (WGS) entry which is preliminary data.</text>
</comment>
<dbReference type="PANTHER" id="PTHR12843">
    <property type="entry name" value="PROTEIN-LYSINE N-METHYLTRANSFERASE METTL10"/>
    <property type="match status" value="1"/>
</dbReference>
<keyword evidence="2" id="KW-0808">Transferase</keyword>
<proteinExistence type="predicted"/>
<protein>
    <submittedName>
        <fullName evidence="5">Class I SAM-dependent methyltransferase</fullName>
    </submittedName>
</protein>
<evidence type="ECO:0000313" key="5">
    <source>
        <dbReference type="EMBL" id="MFB2937075.1"/>
    </source>
</evidence>
<dbReference type="SUPFAM" id="SSF53335">
    <property type="entry name" value="S-adenosyl-L-methionine-dependent methyltransferases"/>
    <property type="match status" value="1"/>
</dbReference>
<organism evidence="5 6">
    <name type="scientific">Floridaenema fluviatile BLCC-F154</name>
    <dbReference type="NCBI Taxonomy" id="3153640"/>
    <lineage>
        <taxon>Bacteria</taxon>
        <taxon>Bacillati</taxon>
        <taxon>Cyanobacteriota</taxon>
        <taxon>Cyanophyceae</taxon>
        <taxon>Oscillatoriophycideae</taxon>
        <taxon>Aerosakkonematales</taxon>
        <taxon>Aerosakkonemataceae</taxon>
        <taxon>Floridanema</taxon>
        <taxon>Floridanema fluviatile</taxon>
    </lineage>
</organism>
<accession>A0ABV4YE34</accession>
<dbReference type="InterPro" id="IPR029063">
    <property type="entry name" value="SAM-dependent_MTases_sf"/>
</dbReference>
<keyword evidence="1 5" id="KW-0489">Methyltransferase</keyword>